<evidence type="ECO:0000259" key="4">
    <source>
        <dbReference type="SMART" id="SM01037"/>
    </source>
</evidence>
<dbReference type="Proteomes" id="UP001457282">
    <property type="component" value="Unassembled WGS sequence"/>
</dbReference>
<comment type="caution">
    <text evidence="5">The sequence shown here is derived from an EMBL/GenBank/DDBJ whole genome shotgun (WGS) entry which is preliminary data.</text>
</comment>
<dbReference type="CDD" id="cd07816">
    <property type="entry name" value="Bet_v1-like"/>
    <property type="match status" value="1"/>
</dbReference>
<dbReference type="InterPro" id="IPR051761">
    <property type="entry name" value="MLP-like_ligand-binding"/>
</dbReference>
<dbReference type="GO" id="GO:0038023">
    <property type="term" value="F:signaling receptor activity"/>
    <property type="evidence" value="ECO:0007669"/>
    <property type="project" value="InterPro"/>
</dbReference>
<dbReference type="GO" id="GO:0010427">
    <property type="term" value="F:abscisic acid binding"/>
    <property type="evidence" value="ECO:0007669"/>
    <property type="project" value="InterPro"/>
</dbReference>
<name>A0AAW1XGN0_RUBAR</name>
<reference evidence="5 6" key="1">
    <citation type="journal article" date="2023" name="G3 (Bethesda)">
        <title>A chromosome-length genome assembly and annotation of blackberry (Rubus argutus, cv. 'Hillquist').</title>
        <authorList>
            <person name="Bruna T."/>
            <person name="Aryal R."/>
            <person name="Dudchenko O."/>
            <person name="Sargent D.J."/>
            <person name="Mead D."/>
            <person name="Buti M."/>
            <person name="Cavallini A."/>
            <person name="Hytonen T."/>
            <person name="Andres J."/>
            <person name="Pham M."/>
            <person name="Weisz D."/>
            <person name="Mascagni F."/>
            <person name="Usai G."/>
            <person name="Natali L."/>
            <person name="Bassil N."/>
            <person name="Fernandez G.E."/>
            <person name="Lomsadze A."/>
            <person name="Armour M."/>
            <person name="Olukolu B."/>
            <person name="Poorten T."/>
            <person name="Britton C."/>
            <person name="Davik J."/>
            <person name="Ashrafi H."/>
            <person name="Aiden E.L."/>
            <person name="Borodovsky M."/>
            <person name="Worthington M."/>
        </authorList>
    </citation>
    <scope>NUCLEOTIDE SEQUENCE [LARGE SCALE GENOMIC DNA]</scope>
    <source>
        <strain evidence="5">PI 553951</strain>
    </source>
</reference>
<evidence type="ECO:0000256" key="1">
    <source>
        <dbReference type="ARBA" id="ARBA00009744"/>
    </source>
</evidence>
<dbReference type="Pfam" id="PF00407">
    <property type="entry name" value="Bet_v_1"/>
    <property type="match status" value="1"/>
</dbReference>
<dbReference type="Gene3D" id="3.30.530.20">
    <property type="match status" value="1"/>
</dbReference>
<dbReference type="InterPro" id="IPR000916">
    <property type="entry name" value="Bet_v_I/MLP"/>
</dbReference>
<dbReference type="EMBL" id="JBEDUW010000004">
    <property type="protein sequence ID" value="KAK9935538.1"/>
    <property type="molecule type" value="Genomic_DNA"/>
</dbReference>
<comment type="similarity">
    <text evidence="1">Belongs to the BetVI family.</text>
</comment>
<gene>
    <name evidence="5" type="ORF">M0R45_022638</name>
</gene>
<keyword evidence="3" id="KW-0568">Pathogenesis-related protein</keyword>
<dbReference type="PRINTS" id="PR00634">
    <property type="entry name" value="BETALLERGEN"/>
</dbReference>
<sequence>MASNVGKLHVEVELKSSAEKFWVSLRNSTEVFPKAFPHDYKSIDVLEGDGKAVGSIRLITYSEGSPIVKVSKETIDMVDEANKAVAYRVIDGDLLKYYQSFKCILTVTPKGDGEGCLVKWSCEFEKAHEQVPEPSIIKDFAVKNFQELDAYVLAH</sequence>
<accession>A0AAW1XGN0</accession>
<dbReference type="SUPFAM" id="SSF55961">
    <property type="entry name" value="Bet v1-like"/>
    <property type="match status" value="1"/>
</dbReference>
<dbReference type="InterPro" id="IPR023393">
    <property type="entry name" value="START-like_dom_sf"/>
</dbReference>
<evidence type="ECO:0000256" key="2">
    <source>
        <dbReference type="ARBA" id="ARBA00022821"/>
    </source>
</evidence>
<dbReference type="PANTHER" id="PTHR31907">
    <property type="entry name" value="MLP-LIKE PROTEIN 423"/>
    <property type="match status" value="1"/>
</dbReference>
<keyword evidence="2" id="KW-0611">Plant defense</keyword>
<dbReference type="GO" id="GO:0006952">
    <property type="term" value="P:defense response"/>
    <property type="evidence" value="ECO:0007669"/>
    <property type="project" value="UniProtKB-KW"/>
</dbReference>
<dbReference type="InterPro" id="IPR024949">
    <property type="entry name" value="Bet_v_I_allergen"/>
</dbReference>
<evidence type="ECO:0000256" key="3">
    <source>
        <dbReference type="ARBA" id="ARBA00023265"/>
    </source>
</evidence>
<feature type="domain" description="Bet v I/Major latex protein" evidence="4">
    <location>
        <begin position="3"/>
        <end position="155"/>
    </location>
</feature>
<evidence type="ECO:0000313" key="6">
    <source>
        <dbReference type="Proteomes" id="UP001457282"/>
    </source>
</evidence>
<protein>
    <recommendedName>
        <fullName evidence="4">Bet v I/Major latex protein domain-containing protein</fullName>
    </recommendedName>
</protein>
<dbReference type="SMART" id="SM01037">
    <property type="entry name" value="Bet_v_1"/>
    <property type="match status" value="1"/>
</dbReference>
<dbReference type="AlphaFoldDB" id="A0AAW1XGN0"/>
<dbReference type="GO" id="GO:0004864">
    <property type="term" value="F:protein phosphatase inhibitor activity"/>
    <property type="evidence" value="ECO:0007669"/>
    <property type="project" value="InterPro"/>
</dbReference>
<dbReference type="FunFam" id="3.30.530.20:FF:000007">
    <property type="entry name" value="Major pollen allergen Bet v 1-A"/>
    <property type="match status" value="1"/>
</dbReference>
<organism evidence="5 6">
    <name type="scientific">Rubus argutus</name>
    <name type="common">Southern blackberry</name>
    <dbReference type="NCBI Taxonomy" id="59490"/>
    <lineage>
        <taxon>Eukaryota</taxon>
        <taxon>Viridiplantae</taxon>
        <taxon>Streptophyta</taxon>
        <taxon>Embryophyta</taxon>
        <taxon>Tracheophyta</taxon>
        <taxon>Spermatophyta</taxon>
        <taxon>Magnoliopsida</taxon>
        <taxon>eudicotyledons</taxon>
        <taxon>Gunneridae</taxon>
        <taxon>Pentapetalae</taxon>
        <taxon>rosids</taxon>
        <taxon>fabids</taxon>
        <taxon>Rosales</taxon>
        <taxon>Rosaceae</taxon>
        <taxon>Rosoideae</taxon>
        <taxon>Rosoideae incertae sedis</taxon>
        <taxon>Rubus</taxon>
    </lineage>
</organism>
<evidence type="ECO:0000313" key="5">
    <source>
        <dbReference type="EMBL" id="KAK9935538.1"/>
    </source>
</evidence>
<dbReference type="GO" id="GO:0009738">
    <property type="term" value="P:abscisic acid-activated signaling pathway"/>
    <property type="evidence" value="ECO:0007669"/>
    <property type="project" value="InterPro"/>
</dbReference>
<proteinExistence type="inferred from homology"/>
<keyword evidence="6" id="KW-1185">Reference proteome</keyword>